<dbReference type="eggNOG" id="COG4932">
    <property type="taxonomic scope" value="Bacteria"/>
</dbReference>
<dbReference type="HOGENOM" id="CLU_230042_0_0_6"/>
<dbReference type="InterPro" id="IPR013856">
    <property type="entry name" value="Peptidase_M4_domain"/>
</dbReference>
<evidence type="ECO:0000256" key="13">
    <source>
        <dbReference type="SAM" id="MobiDB-lite"/>
    </source>
</evidence>
<dbReference type="InterPro" id="IPR028974">
    <property type="entry name" value="TSP_type-3_rpt"/>
</dbReference>
<dbReference type="Pfam" id="PF01447">
    <property type="entry name" value="Peptidase_M4"/>
    <property type="match status" value="1"/>
</dbReference>
<dbReference type="MEROPS" id="M04.016"/>
<evidence type="ECO:0000256" key="2">
    <source>
        <dbReference type="ARBA" id="ARBA00009388"/>
    </source>
</evidence>
<feature type="active site" evidence="12">
    <location>
        <position position="359"/>
    </location>
</feature>
<keyword evidence="14" id="KW-0472">Membrane</keyword>
<evidence type="ECO:0000256" key="3">
    <source>
        <dbReference type="ARBA" id="ARBA00022525"/>
    </source>
</evidence>
<dbReference type="OrthoDB" id="5378341at2"/>
<comment type="subcellular location">
    <subcellularLocation>
        <location evidence="1">Secreted</location>
    </subcellularLocation>
</comment>
<dbReference type="Pfam" id="PF07504">
    <property type="entry name" value="FTP"/>
    <property type="match status" value="1"/>
</dbReference>
<dbReference type="InterPro" id="IPR023612">
    <property type="entry name" value="Peptidase_M4"/>
</dbReference>
<dbReference type="Gene3D" id="1.10.390.10">
    <property type="entry name" value="Neutral Protease Domain 2"/>
    <property type="match status" value="1"/>
</dbReference>
<dbReference type="InterPro" id="IPR018247">
    <property type="entry name" value="EF_Hand_1_Ca_BS"/>
</dbReference>
<dbReference type="eggNOG" id="COG2931">
    <property type="taxonomic scope" value="Bacteria"/>
</dbReference>
<evidence type="ECO:0000256" key="8">
    <source>
        <dbReference type="ARBA" id="ARBA00022833"/>
    </source>
</evidence>
<accession>D4ZCU9</accession>
<dbReference type="Gene3D" id="3.10.450.40">
    <property type="match status" value="1"/>
</dbReference>
<dbReference type="RefSeq" id="WP_013053136.1">
    <property type="nucleotide sequence ID" value="NC_014012.1"/>
</dbReference>
<dbReference type="InterPro" id="IPR059100">
    <property type="entry name" value="TSP3_bac"/>
</dbReference>
<dbReference type="Proteomes" id="UP000002350">
    <property type="component" value="Chromosome"/>
</dbReference>
<dbReference type="InterPro" id="IPR027268">
    <property type="entry name" value="Peptidase_M4/M1_CTD_sf"/>
</dbReference>
<dbReference type="EMBL" id="AP011177">
    <property type="protein sequence ID" value="BAJ03844.1"/>
    <property type="molecule type" value="Genomic_DNA"/>
</dbReference>
<protein>
    <submittedName>
        <fullName evidence="18">Thermolysin metallopeptidase family</fullName>
    </submittedName>
</protein>
<dbReference type="GO" id="GO:0005509">
    <property type="term" value="F:calcium ion binding"/>
    <property type="evidence" value="ECO:0007669"/>
    <property type="project" value="InterPro"/>
</dbReference>
<dbReference type="GO" id="GO:0004222">
    <property type="term" value="F:metalloendopeptidase activity"/>
    <property type="evidence" value="ECO:0007669"/>
    <property type="project" value="InterPro"/>
</dbReference>
<keyword evidence="5" id="KW-0479">Metal-binding</keyword>
<dbReference type="SUPFAM" id="SSF103647">
    <property type="entry name" value="TSP type-3 repeat"/>
    <property type="match status" value="1"/>
</dbReference>
<feature type="domain" description="Peptidase M4" evidence="15">
    <location>
        <begin position="228"/>
        <end position="366"/>
    </location>
</feature>
<keyword evidence="14" id="KW-0812">Transmembrane</keyword>
<dbReference type="Gene3D" id="4.10.1080.10">
    <property type="entry name" value="TSP type-3 repeat"/>
    <property type="match status" value="1"/>
</dbReference>
<evidence type="ECO:0000313" key="19">
    <source>
        <dbReference type="Proteomes" id="UP000002350"/>
    </source>
</evidence>
<evidence type="ECO:0000256" key="4">
    <source>
        <dbReference type="ARBA" id="ARBA00022670"/>
    </source>
</evidence>
<feature type="transmembrane region" description="Helical" evidence="14">
    <location>
        <begin position="2285"/>
        <end position="2303"/>
    </location>
</feature>
<evidence type="ECO:0000259" key="17">
    <source>
        <dbReference type="Pfam" id="PF07504"/>
    </source>
</evidence>
<dbReference type="InterPro" id="IPR011096">
    <property type="entry name" value="FTP_domain"/>
</dbReference>
<dbReference type="Gene3D" id="3.10.450.490">
    <property type="match status" value="1"/>
</dbReference>
<evidence type="ECO:0000259" key="15">
    <source>
        <dbReference type="Pfam" id="PF01447"/>
    </source>
</evidence>
<evidence type="ECO:0000259" key="16">
    <source>
        <dbReference type="Pfam" id="PF02868"/>
    </source>
</evidence>
<keyword evidence="11" id="KW-0865">Zymogen</keyword>
<keyword evidence="3" id="KW-0964">Secreted</keyword>
<dbReference type="Gene3D" id="2.60.40.10">
    <property type="entry name" value="Immunoglobulins"/>
    <property type="match status" value="1"/>
</dbReference>
<evidence type="ECO:0000256" key="5">
    <source>
        <dbReference type="ARBA" id="ARBA00022723"/>
    </source>
</evidence>
<evidence type="ECO:0000256" key="1">
    <source>
        <dbReference type="ARBA" id="ARBA00004613"/>
    </source>
</evidence>
<feature type="region of interest" description="Disordered" evidence="13">
    <location>
        <begin position="1948"/>
        <end position="1970"/>
    </location>
</feature>
<keyword evidence="7" id="KW-0378">Hydrolase</keyword>
<dbReference type="SMR" id="D4ZCU9"/>
<evidence type="ECO:0000313" key="18">
    <source>
        <dbReference type="EMBL" id="BAJ03844.1"/>
    </source>
</evidence>
<organism evidence="18 19">
    <name type="scientific">Shewanella violacea (strain JCM 10179 / CIP 106290 / LMG 19151 / DSS12)</name>
    <dbReference type="NCBI Taxonomy" id="637905"/>
    <lineage>
        <taxon>Bacteria</taxon>
        <taxon>Pseudomonadati</taxon>
        <taxon>Pseudomonadota</taxon>
        <taxon>Gammaproteobacteria</taxon>
        <taxon>Alteromonadales</taxon>
        <taxon>Shewanellaceae</taxon>
        <taxon>Shewanella</taxon>
    </lineage>
</organism>
<dbReference type="CDD" id="cd09597">
    <property type="entry name" value="M4_TLP"/>
    <property type="match status" value="1"/>
</dbReference>
<evidence type="ECO:0000256" key="10">
    <source>
        <dbReference type="ARBA" id="ARBA00023049"/>
    </source>
</evidence>
<evidence type="ECO:0000256" key="9">
    <source>
        <dbReference type="ARBA" id="ARBA00022837"/>
    </source>
</evidence>
<comment type="similarity">
    <text evidence="2">Belongs to the peptidase M4 family.</text>
</comment>
<keyword evidence="9" id="KW-0106">Calcium</keyword>
<dbReference type="KEGG" id="svo:SVI_3873"/>
<dbReference type="STRING" id="637905.SVI_3873"/>
<feature type="compositionally biased region" description="Acidic residues" evidence="13">
    <location>
        <begin position="1956"/>
        <end position="1969"/>
    </location>
</feature>
<proteinExistence type="inferred from homology"/>
<sequence>MENNNKLYLLPLMLACTNFAQAGESNRLTLKDISFIEQSLALPVAAKNVTISKTGQYSLETLSVSEQQQASKSATASQRTHTKYQQFYNGIPVWGHQVVVHRNASNQAYALNGKLSSGLEEDLSSPNLNFSALIEIKAELQNALLAQAKQEFGIGVDAWVSDSSIKKYIYLDESDTAYLAIYYSFQVQDHEGNIARPIFILDSVTGAVLKTWNNLQHVDARGPGGNAKLGQYEYGTDYAAMSVSQVAADCFLENDNVRTVDLEHGSSNTETFSFACDRNTHKEINGAYSPLNDAHAYGTAVFDMYNTWYGRPPLSFKLLMRVHYGNSYENAFWDGTSMTFGDGANRFYPLVSLDVVSHEVSHGFTNQNSNLVYSGQSGGINEAFSDMAGEAAEVFMRSSNDWLVGADITKQTTALRYFEDPTLDGNSIGHAAHYYPGIDVHHSSGVFNRAFFLLANKAGWGVQKSFEVMMDANSNYWSESADYIDGACGVISASMDLSYNGFDVIDAFEQVGVVCDNLPFIDEDLDGMDDFWEQDYGLDNTDPNDASLDLDGDGLTNLEEYTAQTNPTLVDTDGDNLTDAEEVNIHHTDPLDTDSDDDLIPDGWEIQFTLNPLDTTDAALDLDGDTYSNYVEFLMSSDPSDAASIPDVISDVFFSFEDNQLPTGWSTSADANSSWVTGSDFAMDGLYSLNSMDIGHNEFTDISWNGLFNDGLLSFYFKTDTESFYDRLELVIDGVVVSHWSGQQAWALHLIRLDEGMHTIGWKYSKDGSVSRQLDTVWIDKVRFSPLDEDADLDGMPDLWEEFNSLDMNDDSDAGLDPDGDGLTNLEEFIAGTQINNSDTDGDRLPDGWEVEFGLNPNSSDSDSDSDGDGFSNYEEYITGSSPIDSASFPAIYTDLFESFEGASIPPNWSLLNSGVVNWELSTTEHNDGLQSLAVQGVSDDAVEVALRGQFSAGYLVFNYKLETNSTCCLNANVQTSNGQYWLYSNSESEWQTKVIQIVDGVDSLRWSYSGTDSLHGMWIDNVHLVTETSLGDFDADGMLDYWELLHGLNIDDASDAGLDPDDDGLSNIEEFTLGTSPIDNDSDHDRIPDGWEVAYGLNPLDSTDAQLDGDNDGFSNYQEYLAGTSPIDINSTPNVYTDLSESFEGADIPLGWELVNTAQNNWHVSATQYSEGLQSLNVGGATLEAMEIKLSGLFSNGYLVFDYKLETNNLCCASARIQNGYQGYNLNTNSDTWQTQTMRVYEGISSFVWSFEGSEGEHSLWIDNVHLVTESSLSDFDNDGMLDYWELVNQLNISDANDANLDPDHDGLTNLEEFIAGTRITDADTDNDQIPDGWEVAYGLNPLDYYDGQLDSDGDGYSNYQEFQTQSDPTDPTSTPEVLADLTVTFEDNQIPEGWIQPDTADAGWELSQAHASQGQFSLKAQAVGNNQRAQIEWRGLFEAGYLLFDAKVTGSRFSVLIDGRPQLYINSANDWAPQVVPISAGVHTIRLEYQKYVSGDASVWVDNIRFGLIENLDSDGDGIPDFWEEQNGTDISDASDALLDNDGDGLSNLQEYQIGSSIYSTDTDYDGVMDSEDEAPRDASVGSIQSPTFNLAALLTLEAQGPLTSVVIPDAMVSDNGWLPLQVTHNLDSELPIGSYEVTWTAVDYLGNRSFASQQLEIRDTLPPEIYLDALYEIDSQGILTDIANILDLTAFDLVDGDIKANLVVLESLNSGLHTLVAESVDSSGNRGVAEIQVAIKPQVSLQLKAEAEAGSKARLNVLLTGISPSYPVEVSYKIEGLAETLFNSVSISEGQYGHVEVDLPADLSASQAINLTLVEVTGAVLSQNIQAHVGVITGNVAPVISTQLVQAGRRVSVIQPDNGPVTLSVAIDDLNTNDTHEVSIISADSLFAVVTSDSNTSVEFDPSVLNDGLYSVSISVSETNTADIKQSELMIGIIVSNLVPDLGDSDSDKDGISDVEEGLADSDGDGIPDYLDNDNSPIRLPIADNSHVILTSSFSEIKLSKLNILAHGLNAKTAELAKDNFSIANIATNDMSLVKTRATSKLKLFTQASADENQTDFVSSVFSVEVSIPSSESSAYLIVPLPSDLTMPADSYLRVYTSNGEWLDLYPDAHNQFSSSKLDATGNCPNMASTDYIDGLNEGDECIKVNIADGGVYDSDGLINGYVEVTGVVTSSQLNRIPTAVFSAPDSADELATLRVDASASFDLDGDELTFMWQLPQDVAIQLVEISPGVIDLSLPEVNADQSVEIILTVSDGKLEVLNTVSFTIKNKVKEAEPEVKPDSSSGGAIFGWTIIYLFIVYLVRLRRVRYSS</sequence>
<reference evidence="19" key="1">
    <citation type="journal article" date="2010" name="Mol. Biosyst.">
        <title>Complete genome sequence and comparative analysis of Shewanella violacea, a psychrophilic and piezophilic bacterium from deep sea floor sediments.</title>
        <authorList>
            <person name="Aono E."/>
            <person name="Baba T."/>
            <person name="Ara T."/>
            <person name="Nishi T."/>
            <person name="Nakamichi T."/>
            <person name="Inamoto E."/>
            <person name="Toyonaga H."/>
            <person name="Hasegawa M."/>
            <person name="Takai Y."/>
            <person name="Okumura Y."/>
            <person name="Baba M."/>
            <person name="Tomita M."/>
            <person name="Kato C."/>
            <person name="Oshima T."/>
            <person name="Nakasone K."/>
            <person name="Mori H."/>
        </authorList>
    </citation>
    <scope>NUCLEOTIDE SEQUENCE [LARGE SCALE GENOMIC DNA]</scope>
    <source>
        <strain evidence="19">JCM 10179 / CIP 106290 / LMG 19151 / DSS12</strain>
    </source>
</reference>
<dbReference type="PRINTS" id="PR00730">
    <property type="entry name" value="THERMOLYSIN"/>
</dbReference>
<dbReference type="eggNOG" id="COG3266">
    <property type="taxonomic scope" value="Bacteria"/>
</dbReference>
<evidence type="ECO:0000256" key="14">
    <source>
        <dbReference type="SAM" id="Phobius"/>
    </source>
</evidence>
<feature type="region of interest" description="Disordered" evidence="13">
    <location>
        <begin position="854"/>
        <end position="877"/>
    </location>
</feature>
<keyword evidence="14" id="KW-1133">Transmembrane helix</keyword>
<dbReference type="PANTHER" id="PTHR33794:SF1">
    <property type="entry name" value="BACILLOLYSIN"/>
    <property type="match status" value="1"/>
</dbReference>
<feature type="active site" description="Proton donor" evidence="12">
    <location>
        <position position="441"/>
    </location>
</feature>
<gene>
    <name evidence="18" type="ordered locus">SVI_3873</name>
</gene>
<dbReference type="InterPro" id="IPR001570">
    <property type="entry name" value="Peptidase_M4_C_domain"/>
</dbReference>
<dbReference type="Pfam" id="PF18884">
    <property type="entry name" value="TSP3_bac"/>
    <property type="match status" value="8"/>
</dbReference>
<feature type="domain" description="Peptidase M4 C-terminal" evidence="16">
    <location>
        <begin position="369"/>
        <end position="513"/>
    </location>
</feature>
<keyword evidence="4" id="KW-0645">Protease</keyword>
<dbReference type="Pfam" id="PF02868">
    <property type="entry name" value="Peptidase_M4_C"/>
    <property type="match status" value="1"/>
</dbReference>
<dbReference type="SUPFAM" id="SSF55486">
    <property type="entry name" value="Metalloproteases ('zincins'), catalytic domain"/>
    <property type="match status" value="1"/>
</dbReference>
<evidence type="ECO:0000256" key="11">
    <source>
        <dbReference type="ARBA" id="ARBA00023145"/>
    </source>
</evidence>
<dbReference type="InterPro" id="IPR050728">
    <property type="entry name" value="Zinc_Metalloprotease_M4"/>
</dbReference>
<keyword evidence="10" id="KW-0482">Metalloprotease</keyword>
<keyword evidence="8" id="KW-0862">Zinc</keyword>
<name>D4ZCU9_SHEVD</name>
<evidence type="ECO:0000256" key="12">
    <source>
        <dbReference type="PIRSR" id="PIRSR623612-1"/>
    </source>
</evidence>
<keyword evidence="19" id="KW-1185">Reference proteome</keyword>
<dbReference type="PROSITE" id="PS00018">
    <property type="entry name" value="EF_HAND_1"/>
    <property type="match status" value="2"/>
</dbReference>
<feature type="domain" description="FTP" evidence="17">
    <location>
        <begin position="79"/>
        <end position="114"/>
    </location>
</feature>
<keyword evidence="6" id="KW-0732">Signal</keyword>
<dbReference type="Gene3D" id="3.10.170.10">
    <property type="match status" value="1"/>
</dbReference>
<dbReference type="eggNOG" id="COG3227">
    <property type="taxonomic scope" value="Bacteria"/>
</dbReference>
<evidence type="ECO:0000256" key="6">
    <source>
        <dbReference type="ARBA" id="ARBA00022729"/>
    </source>
</evidence>
<evidence type="ECO:0000256" key="7">
    <source>
        <dbReference type="ARBA" id="ARBA00022801"/>
    </source>
</evidence>
<dbReference type="PANTHER" id="PTHR33794">
    <property type="entry name" value="BACILLOLYSIN"/>
    <property type="match status" value="1"/>
</dbReference>
<dbReference type="GO" id="GO:0006508">
    <property type="term" value="P:proteolysis"/>
    <property type="evidence" value="ECO:0007669"/>
    <property type="project" value="UniProtKB-KW"/>
</dbReference>
<dbReference type="InterPro" id="IPR013783">
    <property type="entry name" value="Ig-like_fold"/>
</dbReference>